<dbReference type="STRING" id="224129.A0A1W4WXF6"/>
<name>A0A1W4WXF6_AGRPL</name>
<evidence type="ECO:0000256" key="1">
    <source>
        <dbReference type="ARBA" id="ARBA00004236"/>
    </source>
</evidence>
<dbReference type="KEGG" id="apln:108737046"/>
<evidence type="ECO:0000256" key="4">
    <source>
        <dbReference type="ARBA" id="ARBA00022606"/>
    </source>
</evidence>
<evidence type="ECO:0000256" key="13">
    <source>
        <dbReference type="SAM" id="Phobius"/>
    </source>
</evidence>
<evidence type="ECO:0000256" key="5">
    <source>
        <dbReference type="ARBA" id="ARBA00022692"/>
    </source>
</evidence>
<evidence type="ECO:0000313" key="15">
    <source>
        <dbReference type="RefSeq" id="XP_018325207.1"/>
    </source>
</evidence>
<dbReference type="GO" id="GO:0005044">
    <property type="term" value="F:scavenger receptor activity"/>
    <property type="evidence" value="ECO:0007669"/>
    <property type="project" value="TreeGrafter"/>
</dbReference>
<evidence type="ECO:0000256" key="3">
    <source>
        <dbReference type="ARBA" id="ARBA00022475"/>
    </source>
</evidence>
<dbReference type="PRINTS" id="PR01609">
    <property type="entry name" value="CD36FAMILY"/>
</dbReference>
<evidence type="ECO:0000256" key="2">
    <source>
        <dbReference type="ARBA" id="ARBA00010532"/>
    </source>
</evidence>
<keyword evidence="14" id="KW-1185">Reference proteome</keyword>
<keyword evidence="9" id="KW-1015">Disulfide bond</keyword>
<organism evidence="14 15">
    <name type="scientific">Agrilus planipennis</name>
    <name type="common">Emerald ash borer</name>
    <name type="synonym">Agrilus marcopoli</name>
    <dbReference type="NCBI Taxonomy" id="224129"/>
    <lineage>
        <taxon>Eukaryota</taxon>
        <taxon>Metazoa</taxon>
        <taxon>Ecdysozoa</taxon>
        <taxon>Arthropoda</taxon>
        <taxon>Hexapoda</taxon>
        <taxon>Insecta</taxon>
        <taxon>Pterygota</taxon>
        <taxon>Neoptera</taxon>
        <taxon>Endopterygota</taxon>
        <taxon>Coleoptera</taxon>
        <taxon>Polyphaga</taxon>
        <taxon>Elateriformia</taxon>
        <taxon>Buprestoidea</taxon>
        <taxon>Buprestidae</taxon>
        <taxon>Agrilinae</taxon>
        <taxon>Agrilus</taxon>
    </lineage>
</organism>
<comment type="similarity">
    <text evidence="2">Belongs to the CD36 family.</text>
</comment>
<evidence type="ECO:0000256" key="10">
    <source>
        <dbReference type="ARBA" id="ARBA00023170"/>
    </source>
</evidence>
<keyword evidence="4" id="KW-0716">Sensory transduction</keyword>
<dbReference type="GO" id="GO:0005886">
    <property type="term" value="C:plasma membrane"/>
    <property type="evidence" value="ECO:0007669"/>
    <property type="project" value="UniProtKB-SubCell"/>
</dbReference>
<sequence length="346" mass="39127">MFEEPYAFFSATIRELMFEGTTICHPNKTDSIGKLLCLVLMLIRQKNMIYNDDLSITFSFFGYRNNTNDGVYSVNTGESDISKVGTISTWENSAYTTYWSGSKSSCNRVEGSRTTVFPPFLEESMKFDVFSTDICKSANIIYNKTNTYHDIEGYRFRTYLNSFTSSDDDCYCTDGAKDLDGNDTCFSDGLLNLYTCHAAPILLSYPHFLWLEESLSKTVEGLNASEDKHTTYVDIDPYLGIPLQSSQKVQFNLILRPYVFGNGTLVSLTQNLSRALTPFLWIDEGMALTSDITDEMRSELYDRLKLLNIVEWVIIALGIVFIIVPPAAYGIKKLRTSDTKGAIKKN</sequence>
<evidence type="ECO:0000256" key="8">
    <source>
        <dbReference type="ARBA" id="ARBA00023136"/>
    </source>
</evidence>
<dbReference type="AlphaFoldDB" id="A0A1W4WXF6"/>
<protein>
    <recommendedName>
        <fullName evidence="12">Sensory neuron membrane protein 2</fullName>
    </recommendedName>
</protein>
<dbReference type="InterPro" id="IPR002159">
    <property type="entry name" value="CD36_fam"/>
</dbReference>
<dbReference type="PANTHER" id="PTHR11923:SF109">
    <property type="entry name" value="SENSORY NEURON MEMBRANE PROTEIN 2"/>
    <property type="match status" value="1"/>
</dbReference>
<keyword evidence="6" id="KW-0552">Olfaction</keyword>
<feature type="transmembrane region" description="Helical" evidence="13">
    <location>
        <begin position="312"/>
        <end position="331"/>
    </location>
</feature>
<keyword evidence="7 13" id="KW-1133">Transmembrane helix</keyword>
<dbReference type="InParanoid" id="A0A1W4WXF6"/>
<evidence type="ECO:0000256" key="7">
    <source>
        <dbReference type="ARBA" id="ARBA00022989"/>
    </source>
</evidence>
<dbReference type="PANTHER" id="PTHR11923">
    <property type="entry name" value="SCAVENGER RECEPTOR CLASS B TYPE-1 SR-B1"/>
    <property type="match status" value="1"/>
</dbReference>
<evidence type="ECO:0000256" key="11">
    <source>
        <dbReference type="ARBA" id="ARBA00023180"/>
    </source>
</evidence>
<evidence type="ECO:0000313" key="14">
    <source>
        <dbReference type="Proteomes" id="UP000192223"/>
    </source>
</evidence>
<dbReference type="GO" id="GO:0005737">
    <property type="term" value="C:cytoplasm"/>
    <property type="evidence" value="ECO:0007669"/>
    <property type="project" value="TreeGrafter"/>
</dbReference>
<keyword evidence="11" id="KW-0325">Glycoprotein</keyword>
<accession>A0A1W4WXF6</accession>
<dbReference type="GeneID" id="108737046"/>
<evidence type="ECO:0000256" key="12">
    <source>
        <dbReference type="ARBA" id="ARBA00040645"/>
    </source>
</evidence>
<dbReference type="Pfam" id="PF01130">
    <property type="entry name" value="CD36"/>
    <property type="match status" value="1"/>
</dbReference>
<reference evidence="15" key="1">
    <citation type="submission" date="2025-08" db="UniProtKB">
        <authorList>
            <consortium name="RefSeq"/>
        </authorList>
    </citation>
    <scope>IDENTIFICATION</scope>
    <source>
        <tissue evidence="15">Entire body</tissue>
    </source>
</reference>
<evidence type="ECO:0000256" key="6">
    <source>
        <dbReference type="ARBA" id="ARBA00022725"/>
    </source>
</evidence>
<dbReference type="Proteomes" id="UP000192223">
    <property type="component" value="Unplaced"/>
</dbReference>
<keyword evidence="8 13" id="KW-0472">Membrane</keyword>
<keyword evidence="3" id="KW-1003">Cell membrane</keyword>
<dbReference type="RefSeq" id="XP_018325207.1">
    <property type="nucleotide sequence ID" value="XM_018469705.1"/>
</dbReference>
<gene>
    <name evidence="15" type="primary">LOC108737046</name>
</gene>
<keyword evidence="10" id="KW-0675">Receptor</keyword>
<comment type="subcellular location">
    <subcellularLocation>
        <location evidence="1">Cell membrane</location>
    </subcellularLocation>
</comment>
<evidence type="ECO:0000256" key="9">
    <source>
        <dbReference type="ARBA" id="ARBA00023157"/>
    </source>
</evidence>
<keyword evidence="5 13" id="KW-0812">Transmembrane</keyword>
<proteinExistence type="inferred from homology"/>
<dbReference type="OrthoDB" id="195015at2759"/>
<dbReference type="GO" id="GO:0007608">
    <property type="term" value="P:sensory perception of smell"/>
    <property type="evidence" value="ECO:0007669"/>
    <property type="project" value="UniProtKB-KW"/>
</dbReference>